<keyword evidence="1" id="KW-1133">Transmembrane helix</keyword>
<feature type="transmembrane region" description="Helical" evidence="1">
    <location>
        <begin position="194"/>
        <end position="214"/>
    </location>
</feature>
<protein>
    <submittedName>
        <fullName evidence="2">Uncharacterized protein</fullName>
    </submittedName>
</protein>
<feature type="transmembrane region" description="Helical" evidence="1">
    <location>
        <begin position="221"/>
        <end position="240"/>
    </location>
</feature>
<feature type="transmembrane region" description="Helical" evidence="1">
    <location>
        <begin position="278"/>
        <end position="298"/>
    </location>
</feature>
<keyword evidence="1" id="KW-0812">Transmembrane</keyword>
<keyword evidence="3" id="KW-1185">Reference proteome</keyword>
<sequence length="359" mass="38634">MTRLEERYRRVLRLLPASYREVWEEDMVSTFLATVETDDREQAEYLADYGRPGWDEVASIVALAIRLRFASSGAPPRYATWAEAIRLAALAGLLVNAAASTVVLVLTLWRAGMIPLIPAPAPLPEPPGYPAAWHRLFMLAALAGLLWLPAFLALVLGRRAMARWLALAAVLAAILSTAATVAFAQQLLTGELCYGLLIDAVLVLALTTFTRGAAPVQYRSWLLAFVLGTAVIAAYSLVLFQPTTPFPPLDWAGLECVMLVTAAAVHISVIATRRQLRIVAWTPALAILAFVVLGLRLVSLSDYSRFGSSGWHPATVPLGIAEAVVVGATAIVLVLLSARTLRRLPATGADATAWSTSSR</sequence>
<dbReference type="Proteomes" id="UP000612899">
    <property type="component" value="Unassembled WGS sequence"/>
</dbReference>
<gene>
    <name evidence="2" type="ORF">Rhe02_92660</name>
</gene>
<reference evidence="2" key="1">
    <citation type="submission" date="2021-01" db="EMBL/GenBank/DDBJ databases">
        <title>Whole genome shotgun sequence of Rhizocola hellebori NBRC 109834.</title>
        <authorList>
            <person name="Komaki H."/>
            <person name="Tamura T."/>
        </authorList>
    </citation>
    <scope>NUCLEOTIDE SEQUENCE</scope>
    <source>
        <strain evidence="2">NBRC 109834</strain>
    </source>
</reference>
<dbReference type="EMBL" id="BONY01000122">
    <property type="protein sequence ID" value="GIH11199.1"/>
    <property type="molecule type" value="Genomic_DNA"/>
</dbReference>
<keyword evidence="1" id="KW-0472">Membrane</keyword>
<dbReference type="RefSeq" id="WP_203914915.1">
    <property type="nucleotide sequence ID" value="NZ_BONY01000122.1"/>
</dbReference>
<evidence type="ECO:0000313" key="2">
    <source>
        <dbReference type="EMBL" id="GIH11199.1"/>
    </source>
</evidence>
<evidence type="ECO:0000256" key="1">
    <source>
        <dbReference type="SAM" id="Phobius"/>
    </source>
</evidence>
<feature type="transmembrane region" description="Helical" evidence="1">
    <location>
        <begin position="164"/>
        <end position="188"/>
    </location>
</feature>
<proteinExistence type="predicted"/>
<feature type="transmembrane region" description="Helical" evidence="1">
    <location>
        <begin position="252"/>
        <end position="271"/>
    </location>
</feature>
<comment type="caution">
    <text evidence="2">The sequence shown here is derived from an EMBL/GenBank/DDBJ whole genome shotgun (WGS) entry which is preliminary data.</text>
</comment>
<accession>A0A8J3VL69</accession>
<feature type="transmembrane region" description="Helical" evidence="1">
    <location>
        <begin position="132"/>
        <end position="157"/>
    </location>
</feature>
<feature type="transmembrane region" description="Helical" evidence="1">
    <location>
        <begin position="318"/>
        <end position="336"/>
    </location>
</feature>
<dbReference type="AlphaFoldDB" id="A0A8J3VL69"/>
<feature type="transmembrane region" description="Helical" evidence="1">
    <location>
        <begin position="87"/>
        <end position="112"/>
    </location>
</feature>
<evidence type="ECO:0000313" key="3">
    <source>
        <dbReference type="Proteomes" id="UP000612899"/>
    </source>
</evidence>
<name>A0A8J3VL69_9ACTN</name>
<organism evidence="2 3">
    <name type="scientific">Rhizocola hellebori</name>
    <dbReference type="NCBI Taxonomy" id="1392758"/>
    <lineage>
        <taxon>Bacteria</taxon>
        <taxon>Bacillati</taxon>
        <taxon>Actinomycetota</taxon>
        <taxon>Actinomycetes</taxon>
        <taxon>Micromonosporales</taxon>
        <taxon>Micromonosporaceae</taxon>
        <taxon>Rhizocola</taxon>
    </lineage>
</organism>